<gene>
    <name evidence="1" type="ORF">Anapl_02785</name>
</gene>
<evidence type="ECO:0000313" key="2">
    <source>
        <dbReference type="Proteomes" id="UP000296049"/>
    </source>
</evidence>
<dbReference type="EMBL" id="KB742773">
    <property type="protein sequence ID" value="EOB04612.1"/>
    <property type="molecule type" value="Genomic_DNA"/>
</dbReference>
<sequence>MKKKTFDMFSADSPPPFMMKQLLLTRTSTFTSATSREQQHIIKLFINPEEVVTTQMFYLKSCLLDQFLPYVIPCSQQRTRNKLSESTGGAKTTKNQAKSIGFDINMEVLLQYCSVSACSFCHNVYEMKKHLSVNSGNKQMINVFCKKLKKISGKEQFCRSGNSYQTIKKTFFRKMKLQKRAAEHTQSLLAVQVEHRYEHQPHQ</sequence>
<accession>R0K4E2</accession>
<keyword evidence="2" id="KW-1185">Reference proteome</keyword>
<name>R0K4E2_ANAPL</name>
<reference evidence="2" key="1">
    <citation type="journal article" date="2013" name="Nat. Genet.">
        <title>The duck genome and transcriptome provide insight into an avian influenza virus reservoir species.</title>
        <authorList>
            <person name="Huang Y."/>
            <person name="Li Y."/>
            <person name="Burt D.W."/>
            <person name="Chen H."/>
            <person name="Zhang Y."/>
            <person name="Qian W."/>
            <person name="Kim H."/>
            <person name="Gan S."/>
            <person name="Zhao Y."/>
            <person name="Li J."/>
            <person name="Yi K."/>
            <person name="Feng H."/>
            <person name="Zhu P."/>
            <person name="Li B."/>
            <person name="Liu Q."/>
            <person name="Fairley S."/>
            <person name="Magor K.E."/>
            <person name="Du Z."/>
            <person name="Hu X."/>
            <person name="Goodman L."/>
            <person name="Tafer H."/>
            <person name="Vignal A."/>
            <person name="Lee T."/>
            <person name="Kim K.W."/>
            <person name="Sheng Z."/>
            <person name="An Y."/>
            <person name="Searle S."/>
            <person name="Herrero J."/>
            <person name="Groenen M.A."/>
            <person name="Crooijmans R.P."/>
            <person name="Faraut T."/>
            <person name="Cai Q."/>
            <person name="Webster R.G."/>
            <person name="Aldridge J.R."/>
            <person name="Warren W.C."/>
            <person name="Bartschat S."/>
            <person name="Kehr S."/>
            <person name="Marz M."/>
            <person name="Stadler P.F."/>
            <person name="Smith J."/>
            <person name="Kraus R.H."/>
            <person name="Zhao Y."/>
            <person name="Ren L."/>
            <person name="Fei J."/>
            <person name="Morisson M."/>
            <person name="Kaiser P."/>
            <person name="Griffin D.K."/>
            <person name="Rao M."/>
            <person name="Pitel F."/>
            <person name="Wang J."/>
            <person name="Li N."/>
        </authorList>
    </citation>
    <scope>NUCLEOTIDE SEQUENCE [LARGE SCALE GENOMIC DNA]</scope>
</reference>
<protein>
    <submittedName>
        <fullName evidence="1">Uncharacterized protein</fullName>
    </submittedName>
</protein>
<evidence type="ECO:0000313" key="1">
    <source>
        <dbReference type="EMBL" id="EOB04612.1"/>
    </source>
</evidence>
<dbReference type="Proteomes" id="UP000296049">
    <property type="component" value="Unassembled WGS sequence"/>
</dbReference>
<dbReference type="AlphaFoldDB" id="R0K4E2"/>
<proteinExistence type="predicted"/>
<organism evidence="1 2">
    <name type="scientific">Anas platyrhynchos</name>
    <name type="common">Mallard</name>
    <name type="synonym">Anas boschas</name>
    <dbReference type="NCBI Taxonomy" id="8839"/>
    <lineage>
        <taxon>Eukaryota</taxon>
        <taxon>Metazoa</taxon>
        <taxon>Chordata</taxon>
        <taxon>Craniata</taxon>
        <taxon>Vertebrata</taxon>
        <taxon>Euteleostomi</taxon>
        <taxon>Archelosauria</taxon>
        <taxon>Archosauria</taxon>
        <taxon>Dinosauria</taxon>
        <taxon>Saurischia</taxon>
        <taxon>Theropoda</taxon>
        <taxon>Coelurosauria</taxon>
        <taxon>Aves</taxon>
        <taxon>Neognathae</taxon>
        <taxon>Galloanserae</taxon>
        <taxon>Anseriformes</taxon>
        <taxon>Anatidae</taxon>
        <taxon>Anatinae</taxon>
        <taxon>Anas</taxon>
    </lineage>
</organism>